<reference evidence="1" key="2">
    <citation type="journal article" date="2015" name="Fish Shellfish Immunol.">
        <title>Early steps in the European eel (Anguilla anguilla)-Vibrio vulnificus interaction in the gills: Role of the RtxA13 toxin.</title>
        <authorList>
            <person name="Callol A."/>
            <person name="Pajuelo D."/>
            <person name="Ebbesson L."/>
            <person name="Teles M."/>
            <person name="MacKenzie S."/>
            <person name="Amaro C."/>
        </authorList>
    </citation>
    <scope>NUCLEOTIDE SEQUENCE</scope>
</reference>
<dbReference type="AlphaFoldDB" id="A0A0E9R2W8"/>
<organism evidence="1">
    <name type="scientific">Anguilla anguilla</name>
    <name type="common">European freshwater eel</name>
    <name type="synonym">Muraena anguilla</name>
    <dbReference type="NCBI Taxonomy" id="7936"/>
    <lineage>
        <taxon>Eukaryota</taxon>
        <taxon>Metazoa</taxon>
        <taxon>Chordata</taxon>
        <taxon>Craniata</taxon>
        <taxon>Vertebrata</taxon>
        <taxon>Euteleostomi</taxon>
        <taxon>Actinopterygii</taxon>
        <taxon>Neopterygii</taxon>
        <taxon>Teleostei</taxon>
        <taxon>Anguilliformes</taxon>
        <taxon>Anguillidae</taxon>
        <taxon>Anguilla</taxon>
    </lineage>
</organism>
<evidence type="ECO:0000313" key="1">
    <source>
        <dbReference type="EMBL" id="JAH22795.1"/>
    </source>
</evidence>
<protein>
    <submittedName>
        <fullName evidence="1">Uncharacterized protein</fullName>
    </submittedName>
</protein>
<reference evidence="1" key="1">
    <citation type="submission" date="2014-11" db="EMBL/GenBank/DDBJ databases">
        <authorList>
            <person name="Amaro Gonzalez C."/>
        </authorList>
    </citation>
    <scope>NUCLEOTIDE SEQUENCE</scope>
</reference>
<accession>A0A0E9R2W8</accession>
<proteinExistence type="predicted"/>
<name>A0A0E9R2W8_ANGAN</name>
<dbReference type="EMBL" id="GBXM01085782">
    <property type="protein sequence ID" value="JAH22795.1"/>
    <property type="molecule type" value="Transcribed_RNA"/>
</dbReference>
<sequence length="27" mass="3143">MWTPMIHSTTEEIAPIIQEQVPSTHKH</sequence>